<accession>A0ABT9IZN8</accession>
<feature type="domain" description="LysM" evidence="1">
    <location>
        <begin position="51"/>
        <end position="94"/>
    </location>
</feature>
<dbReference type="Pfam" id="PF01476">
    <property type="entry name" value="LysM"/>
    <property type="match status" value="6"/>
</dbReference>
<dbReference type="PANTHER" id="PTHR33734">
    <property type="entry name" value="LYSM DOMAIN-CONTAINING GPI-ANCHORED PROTEIN 2"/>
    <property type="match status" value="1"/>
</dbReference>
<dbReference type="InterPro" id="IPR018392">
    <property type="entry name" value="LysM"/>
</dbReference>
<dbReference type="RefSeq" id="WP_305991988.1">
    <property type="nucleotide sequence ID" value="NZ_JAVAMP010000004.1"/>
</dbReference>
<comment type="caution">
    <text evidence="2">The sequence shown here is derived from an EMBL/GenBank/DDBJ whole genome shotgun (WGS) entry which is preliminary data.</text>
</comment>
<dbReference type="Proteomes" id="UP001231941">
    <property type="component" value="Unassembled WGS sequence"/>
</dbReference>
<proteinExistence type="predicted"/>
<dbReference type="CDD" id="cd00118">
    <property type="entry name" value="LysM"/>
    <property type="match status" value="6"/>
</dbReference>
<dbReference type="InterPro" id="IPR036779">
    <property type="entry name" value="LysM_dom_sf"/>
</dbReference>
<reference evidence="2 3" key="1">
    <citation type="submission" date="2023-08" db="EMBL/GenBank/DDBJ databases">
        <authorList>
            <person name="Park J.-S."/>
        </authorList>
    </citation>
    <scope>NUCLEOTIDE SEQUENCE [LARGE SCALE GENOMIC DNA]</scope>
    <source>
        <strain evidence="2 3">2205SS18-9</strain>
    </source>
</reference>
<dbReference type="EMBL" id="JAVAMP010000004">
    <property type="protein sequence ID" value="MDP5274678.1"/>
    <property type="molecule type" value="Genomic_DNA"/>
</dbReference>
<dbReference type="Gene3D" id="3.10.350.10">
    <property type="entry name" value="LysM domain"/>
    <property type="match status" value="6"/>
</dbReference>
<evidence type="ECO:0000313" key="3">
    <source>
        <dbReference type="Proteomes" id="UP001231941"/>
    </source>
</evidence>
<organism evidence="2 3">
    <name type="scientific">Chengkuizengella axinellae</name>
    <dbReference type="NCBI Taxonomy" id="3064388"/>
    <lineage>
        <taxon>Bacteria</taxon>
        <taxon>Bacillati</taxon>
        <taxon>Bacillota</taxon>
        <taxon>Bacilli</taxon>
        <taxon>Bacillales</taxon>
        <taxon>Paenibacillaceae</taxon>
        <taxon>Chengkuizengella</taxon>
    </lineage>
</organism>
<name>A0ABT9IZN8_9BACL</name>
<feature type="domain" description="LysM" evidence="1">
    <location>
        <begin position="104"/>
        <end position="147"/>
    </location>
</feature>
<sequence length="315" mass="34977">MITHVVKSGESLYNISQMYGVPMHIIVEENNLESTDVIYVGQTLKIPTSEQTHYVKSGETLYGIAQTYGITVEELMRANNLTTTVIYVNQKLFIPAPTVSEEEGYHIVKSGESLWSIAQLYNIPIRVLMETNQLTTSNIYVGQKLKIPTGGTRHLVEKGDTLYSLSRRYGVTVQEIVDANDLSDVGVIYVGQWLYIPPVSDVSLFPTEPPVVNVYVVKSGDTLNSISRQFNVPLETLLKINNLEDPNQIYVGQMLIAPIVPETGDYHVVVPGDTISKIAGNYTVNGYELMRINGIKDANQLRVGQVLKLPPPVHV</sequence>
<feature type="domain" description="LysM" evidence="1">
    <location>
        <begin position="265"/>
        <end position="309"/>
    </location>
</feature>
<evidence type="ECO:0000313" key="2">
    <source>
        <dbReference type="EMBL" id="MDP5274678.1"/>
    </source>
</evidence>
<keyword evidence="3" id="KW-1185">Reference proteome</keyword>
<gene>
    <name evidence="2" type="ORF">Q5Y73_11200</name>
</gene>
<feature type="domain" description="LysM" evidence="1">
    <location>
        <begin position="2"/>
        <end position="46"/>
    </location>
</feature>
<dbReference type="PROSITE" id="PS51782">
    <property type="entry name" value="LYSM"/>
    <property type="match status" value="6"/>
</dbReference>
<dbReference type="PANTHER" id="PTHR33734:SF22">
    <property type="entry name" value="MEMBRANE-BOUND LYTIC MUREIN TRANSGLYCOSYLASE D"/>
    <property type="match status" value="1"/>
</dbReference>
<evidence type="ECO:0000259" key="1">
    <source>
        <dbReference type="PROSITE" id="PS51782"/>
    </source>
</evidence>
<dbReference type="SMART" id="SM00257">
    <property type="entry name" value="LysM"/>
    <property type="match status" value="6"/>
</dbReference>
<feature type="domain" description="LysM" evidence="1">
    <location>
        <begin position="213"/>
        <end position="257"/>
    </location>
</feature>
<feature type="domain" description="LysM" evidence="1">
    <location>
        <begin position="152"/>
        <end position="196"/>
    </location>
</feature>
<dbReference type="SUPFAM" id="SSF54106">
    <property type="entry name" value="LysM domain"/>
    <property type="match status" value="6"/>
</dbReference>
<protein>
    <submittedName>
        <fullName evidence="2">LysM peptidoglycan-binding domain-containing protein</fullName>
    </submittedName>
</protein>